<protein>
    <submittedName>
        <fullName evidence="2">Uncharacterized protein</fullName>
    </submittedName>
</protein>
<dbReference type="AlphaFoldDB" id="A0A0B6YGC9"/>
<reference evidence="2" key="1">
    <citation type="submission" date="2014-12" db="EMBL/GenBank/DDBJ databases">
        <title>Insight into the proteome of Arion vulgaris.</title>
        <authorList>
            <person name="Aradska J."/>
            <person name="Bulat T."/>
            <person name="Smidak R."/>
            <person name="Sarate P."/>
            <person name="Gangsoo J."/>
            <person name="Sialana F."/>
            <person name="Bilban M."/>
            <person name="Lubec G."/>
        </authorList>
    </citation>
    <scope>NUCLEOTIDE SEQUENCE</scope>
    <source>
        <tissue evidence="2">Skin</tissue>
    </source>
</reference>
<name>A0A0B6YGC9_9EUPU</name>
<sequence length="95" mass="10363">SRKLQLCDPQHQIAAGEEGADQLWLQQLENVCGAYNDGYIQPLSGKDTPAGYPETSASSESGDYNQFGNRYSEDVAATHVLSSAPDVDVYGYQFQ</sequence>
<feature type="non-terminal residue" evidence="2">
    <location>
        <position position="1"/>
    </location>
</feature>
<dbReference type="EMBL" id="HACG01008387">
    <property type="protein sequence ID" value="CEK55252.1"/>
    <property type="molecule type" value="Transcribed_RNA"/>
</dbReference>
<gene>
    <name evidence="2" type="primary">ORF24741</name>
</gene>
<evidence type="ECO:0000256" key="1">
    <source>
        <dbReference type="SAM" id="MobiDB-lite"/>
    </source>
</evidence>
<feature type="compositionally biased region" description="Polar residues" evidence="1">
    <location>
        <begin position="55"/>
        <end position="66"/>
    </location>
</feature>
<accession>A0A0B6YGC9</accession>
<feature type="non-terminal residue" evidence="2">
    <location>
        <position position="95"/>
    </location>
</feature>
<evidence type="ECO:0000313" key="2">
    <source>
        <dbReference type="EMBL" id="CEK55252.1"/>
    </source>
</evidence>
<proteinExistence type="predicted"/>
<feature type="region of interest" description="Disordered" evidence="1">
    <location>
        <begin position="44"/>
        <end position="66"/>
    </location>
</feature>
<organism evidence="2">
    <name type="scientific">Arion vulgaris</name>
    <dbReference type="NCBI Taxonomy" id="1028688"/>
    <lineage>
        <taxon>Eukaryota</taxon>
        <taxon>Metazoa</taxon>
        <taxon>Spiralia</taxon>
        <taxon>Lophotrochozoa</taxon>
        <taxon>Mollusca</taxon>
        <taxon>Gastropoda</taxon>
        <taxon>Heterobranchia</taxon>
        <taxon>Euthyneura</taxon>
        <taxon>Panpulmonata</taxon>
        <taxon>Eupulmonata</taxon>
        <taxon>Stylommatophora</taxon>
        <taxon>Helicina</taxon>
        <taxon>Arionoidea</taxon>
        <taxon>Arionidae</taxon>
        <taxon>Arion</taxon>
    </lineage>
</organism>